<name>A0A438E643_VITVI</name>
<feature type="domain" description="Reverse transcriptase zinc-binding" evidence="1">
    <location>
        <begin position="31"/>
        <end position="107"/>
    </location>
</feature>
<protein>
    <recommendedName>
        <fullName evidence="1">Reverse transcriptase zinc-binding domain-containing protein</fullName>
    </recommendedName>
</protein>
<dbReference type="EMBL" id="QGNW01001387">
    <property type="protein sequence ID" value="RVW43084.1"/>
    <property type="molecule type" value="Genomic_DNA"/>
</dbReference>
<dbReference type="EMBL" id="QGNW01000062">
    <property type="protein sequence ID" value="RVX04259.1"/>
    <property type="molecule type" value="Genomic_DNA"/>
</dbReference>
<sequence length="113" mass="13407">MERFLSKLQGQTVKMEEEDRAVWKEDNKGVFFVRGLYSLLEIDYTTPFPLKVIWNSWIPMKVGFFTWKACWGKVLVLNLLQRRVWKLANRCVLCKEELESIDNILHCGKARIL</sequence>
<dbReference type="Pfam" id="PF13966">
    <property type="entry name" value="zf-RVT"/>
    <property type="match status" value="1"/>
</dbReference>
<dbReference type="InterPro" id="IPR026960">
    <property type="entry name" value="RVT-Znf"/>
</dbReference>
<evidence type="ECO:0000259" key="1">
    <source>
        <dbReference type="Pfam" id="PF13966"/>
    </source>
</evidence>
<proteinExistence type="predicted"/>
<evidence type="ECO:0000313" key="3">
    <source>
        <dbReference type="EMBL" id="RVX04259.1"/>
    </source>
</evidence>
<gene>
    <name evidence="3" type="ORF">CK203_015560</name>
    <name evidence="2" type="ORF">CK203_086623</name>
</gene>
<reference evidence="2 4" key="1">
    <citation type="journal article" date="2018" name="PLoS Genet.">
        <title>Population sequencing reveals clonal diversity and ancestral inbreeding in the grapevine cultivar Chardonnay.</title>
        <authorList>
            <person name="Roach M.J."/>
            <person name="Johnson D.L."/>
            <person name="Bohlmann J."/>
            <person name="van Vuuren H.J."/>
            <person name="Jones S.J."/>
            <person name="Pretorius I.S."/>
            <person name="Schmidt S.A."/>
            <person name="Borneman A.R."/>
        </authorList>
    </citation>
    <scope>NUCLEOTIDE SEQUENCE [LARGE SCALE GENOMIC DNA]</scope>
    <source>
        <strain evidence="4">cv. Chardonnay</strain>
        <strain evidence="2">I10V1</strain>
        <tissue evidence="2">Leaf</tissue>
    </source>
</reference>
<evidence type="ECO:0000313" key="4">
    <source>
        <dbReference type="Proteomes" id="UP000288805"/>
    </source>
</evidence>
<organism evidence="2 4">
    <name type="scientific">Vitis vinifera</name>
    <name type="common">Grape</name>
    <dbReference type="NCBI Taxonomy" id="29760"/>
    <lineage>
        <taxon>Eukaryota</taxon>
        <taxon>Viridiplantae</taxon>
        <taxon>Streptophyta</taxon>
        <taxon>Embryophyta</taxon>
        <taxon>Tracheophyta</taxon>
        <taxon>Spermatophyta</taxon>
        <taxon>Magnoliopsida</taxon>
        <taxon>eudicotyledons</taxon>
        <taxon>Gunneridae</taxon>
        <taxon>Pentapetalae</taxon>
        <taxon>rosids</taxon>
        <taxon>Vitales</taxon>
        <taxon>Vitaceae</taxon>
        <taxon>Viteae</taxon>
        <taxon>Vitis</taxon>
    </lineage>
</organism>
<dbReference type="AlphaFoldDB" id="A0A438E643"/>
<evidence type="ECO:0000313" key="2">
    <source>
        <dbReference type="EMBL" id="RVW43084.1"/>
    </source>
</evidence>
<accession>A0A438E643</accession>
<dbReference type="Proteomes" id="UP000288805">
    <property type="component" value="Unassembled WGS sequence"/>
</dbReference>
<comment type="caution">
    <text evidence="2">The sequence shown here is derived from an EMBL/GenBank/DDBJ whole genome shotgun (WGS) entry which is preliminary data.</text>
</comment>